<reference evidence="1 2" key="1">
    <citation type="submission" date="2019-10" db="EMBL/GenBank/DDBJ databases">
        <title>Draft Genome Sequence of the Caffeine Degrading Methylotroph Methylorubrum populi PINKEL.</title>
        <authorList>
            <person name="Dawson S.C."/>
            <person name="Zhang X."/>
            <person name="Wright M.E."/>
            <person name="Sharma G."/>
            <person name="Langner J.T."/>
            <person name="Ditty J.L."/>
            <person name="Subuyuj G.A."/>
        </authorList>
    </citation>
    <scope>NUCLEOTIDE SEQUENCE [LARGE SCALE GENOMIC DNA]</scope>
    <source>
        <strain evidence="1 2">Pinkel</strain>
    </source>
</reference>
<comment type="caution">
    <text evidence="1">The sequence shown here is derived from an EMBL/GenBank/DDBJ whole genome shotgun (WGS) entry which is preliminary data.</text>
</comment>
<protein>
    <recommendedName>
        <fullName evidence="3">Helix-turn-helix domain-containing protein</fullName>
    </recommendedName>
</protein>
<name>A0A833N0P9_9HYPH</name>
<proteinExistence type="predicted"/>
<evidence type="ECO:0008006" key="3">
    <source>
        <dbReference type="Google" id="ProtNLM"/>
    </source>
</evidence>
<gene>
    <name evidence="1" type="ORF">F8B43_3598</name>
</gene>
<organism evidence="1 2">
    <name type="scientific">Methylorubrum populi</name>
    <dbReference type="NCBI Taxonomy" id="223967"/>
    <lineage>
        <taxon>Bacteria</taxon>
        <taxon>Pseudomonadati</taxon>
        <taxon>Pseudomonadota</taxon>
        <taxon>Alphaproteobacteria</taxon>
        <taxon>Hyphomicrobiales</taxon>
        <taxon>Methylobacteriaceae</taxon>
        <taxon>Methylorubrum</taxon>
    </lineage>
</organism>
<dbReference type="AlphaFoldDB" id="A0A833N0P9"/>
<dbReference type="InterPro" id="IPR009061">
    <property type="entry name" value="DNA-bd_dom_put_sf"/>
</dbReference>
<dbReference type="Proteomes" id="UP000469949">
    <property type="component" value="Unassembled WGS sequence"/>
</dbReference>
<dbReference type="SUPFAM" id="SSF46955">
    <property type="entry name" value="Putative DNA-binding domain"/>
    <property type="match status" value="1"/>
</dbReference>
<dbReference type="EMBL" id="WEKV01000014">
    <property type="protein sequence ID" value="KAB7783675.1"/>
    <property type="molecule type" value="Genomic_DNA"/>
</dbReference>
<evidence type="ECO:0000313" key="2">
    <source>
        <dbReference type="Proteomes" id="UP000469949"/>
    </source>
</evidence>
<evidence type="ECO:0000313" key="1">
    <source>
        <dbReference type="EMBL" id="KAB7783675.1"/>
    </source>
</evidence>
<accession>A0A833N0P9</accession>
<sequence length="82" mass="8925">MLQQSRAPSRISGRDLIPLASLTGAPDETMLMPKELAALIRRTTVTLRTWRKEGKGPACVVVGGRPLYPLGAVRRWARGEAA</sequence>